<dbReference type="EMBL" id="DS113203">
    <property type="protein sequence ID" value="EAY19858.1"/>
    <property type="molecule type" value="Genomic_DNA"/>
</dbReference>
<sequence>MNYVYKFFFDEDSPRILTWKQYEYDYNYRLLDYSQTDVSYSLVPYLWEKRETYVPGKRYNGLVEYKFNVEQSDPSTQNNNFHYFTPDLSLFIPTGIHTLDEVKNFSEKETETYSKHYKESYDIVKNVYNTILDPNLVIINESDETVAAVMYAIIGGVLFLYGIIHMIYWGCISEDFGLSEELETDESDIGSINDSDNL</sequence>
<keyword evidence="3" id="KW-1185">Reference proteome</keyword>
<dbReference type="KEGG" id="tva:5465388"/>
<dbReference type="Proteomes" id="UP000001542">
    <property type="component" value="Unassembled WGS sequence"/>
</dbReference>
<dbReference type="AlphaFoldDB" id="A2DI62"/>
<name>A2DI62_TRIV3</name>
<dbReference type="RefSeq" id="XP_001580844.1">
    <property type="nucleotide sequence ID" value="XM_001580794.1"/>
</dbReference>
<keyword evidence="1" id="KW-0472">Membrane</keyword>
<feature type="transmembrane region" description="Helical" evidence="1">
    <location>
        <begin position="148"/>
        <end position="169"/>
    </location>
</feature>
<proteinExistence type="predicted"/>
<reference evidence="2" key="2">
    <citation type="journal article" date="2007" name="Science">
        <title>Draft genome sequence of the sexually transmitted pathogen Trichomonas vaginalis.</title>
        <authorList>
            <person name="Carlton J.M."/>
            <person name="Hirt R.P."/>
            <person name="Silva J.C."/>
            <person name="Delcher A.L."/>
            <person name="Schatz M."/>
            <person name="Zhao Q."/>
            <person name="Wortman J.R."/>
            <person name="Bidwell S.L."/>
            <person name="Alsmark U.C.M."/>
            <person name="Besteiro S."/>
            <person name="Sicheritz-Ponten T."/>
            <person name="Noel C.J."/>
            <person name="Dacks J.B."/>
            <person name="Foster P.G."/>
            <person name="Simillion C."/>
            <person name="Van de Peer Y."/>
            <person name="Miranda-Saavedra D."/>
            <person name="Barton G.J."/>
            <person name="Westrop G.D."/>
            <person name="Mueller S."/>
            <person name="Dessi D."/>
            <person name="Fiori P.L."/>
            <person name="Ren Q."/>
            <person name="Paulsen I."/>
            <person name="Zhang H."/>
            <person name="Bastida-Corcuera F.D."/>
            <person name="Simoes-Barbosa A."/>
            <person name="Brown M.T."/>
            <person name="Hayes R.D."/>
            <person name="Mukherjee M."/>
            <person name="Okumura C.Y."/>
            <person name="Schneider R."/>
            <person name="Smith A.J."/>
            <person name="Vanacova S."/>
            <person name="Villalvazo M."/>
            <person name="Haas B.J."/>
            <person name="Pertea M."/>
            <person name="Feldblyum T.V."/>
            <person name="Utterback T.R."/>
            <person name="Shu C.L."/>
            <person name="Osoegawa K."/>
            <person name="de Jong P.J."/>
            <person name="Hrdy I."/>
            <person name="Horvathova L."/>
            <person name="Zubacova Z."/>
            <person name="Dolezal P."/>
            <person name="Malik S.B."/>
            <person name="Logsdon J.M. Jr."/>
            <person name="Henze K."/>
            <person name="Gupta A."/>
            <person name="Wang C.C."/>
            <person name="Dunne R.L."/>
            <person name="Upcroft J.A."/>
            <person name="Upcroft P."/>
            <person name="White O."/>
            <person name="Salzberg S.L."/>
            <person name="Tang P."/>
            <person name="Chiu C.-H."/>
            <person name="Lee Y.-S."/>
            <person name="Embley T.M."/>
            <person name="Coombs G.H."/>
            <person name="Mottram J.C."/>
            <person name="Tachezy J."/>
            <person name="Fraser-Liggett C.M."/>
            <person name="Johnson P.J."/>
        </authorList>
    </citation>
    <scope>NUCLEOTIDE SEQUENCE [LARGE SCALE GENOMIC DNA]</scope>
    <source>
        <strain evidence="2">G3</strain>
    </source>
</reference>
<dbReference type="VEuPathDB" id="TrichDB:TVAGG3_0712500"/>
<evidence type="ECO:0000313" key="2">
    <source>
        <dbReference type="EMBL" id="EAY19858.1"/>
    </source>
</evidence>
<keyword evidence="1" id="KW-0812">Transmembrane</keyword>
<dbReference type="VEuPathDB" id="TrichDB:TVAG_129660"/>
<evidence type="ECO:0000313" key="3">
    <source>
        <dbReference type="Proteomes" id="UP000001542"/>
    </source>
</evidence>
<reference evidence="2" key="1">
    <citation type="submission" date="2006-10" db="EMBL/GenBank/DDBJ databases">
        <authorList>
            <person name="Amadeo P."/>
            <person name="Zhao Q."/>
            <person name="Wortman J."/>
            <person name="Fraser-Liggett C."/>
            <person name="Carlton J."/>
        </authorList>
    </citation>
    <scope>NUCLEOTIDE SEQUENCE</scope>
    <source>
        <strain evidence="2">G3</strain>
    </source>
</reference>
<keyword evidence="1" id="KW-1133">Transmembrane helix</keyword>
<organism evidence="2 3">
    <name type="scientific">Trichomonas vaginalis (strain ATCC PRA-98 / G3)</name>
    <dbReference type="NCBI Taxonomy" id="412133"/>
    <lineage>
        <taxon>Eukaryota</taxon>
        <taxon>Metamonada</taxon>
        <taxon>Parabasalia</taxon>
        <taxon>Trichomonadida</taxon>
        <taxon>Trichomonadidae</taxon>
        <taxon>Trichomonas</taxon>
    </lineage>
</organism>
<evidence type="ECO:0000256" key="1">
    <source>
        <dbReference type="SAM" id="Phobius"/>
    </source>
</evidence>
<dbReference type="InParanoid" id="A2DI62"/>
<gene>
    <name evidence="2" type="ORF">TVAG_129660</name>
</gene>
<protein>
    <submittedName>
        <fullName evidence="2">Uncharacterized protein</fullName>
    </submittedName>
</protein>
<accession>A2DI62</accession>